<dbReference type="InterPro" id="IPR002625">
    <property type="entry name" value="Smr_dom"/>
</dbReference>
<dbReference type="RefSeq" id="XP_036630693.1">
    <property type="nucleotide sequence ID" value="XM_036777073.1"/>
</dbReference>
<feature type="compositionally biased region" description="Polar residues" evidence="1">
    <location>
        <begin position="216"/>
        <end position="228"/>
    </location>
</feature>
<dbReference type="Pfam" id="PF01713">
    <property type="entry name" value="Smr"/>
    <property type="match status" value="1"/>
</dbReference>
<dbReference type="GeneID" id="59377360"/>
<keyword evidence="2" id="KW-1133">Transmembrane helix</keyword>
<dbReference type="SMART" id="SM00463">
    <property type="entry name" value="SMR"/>
    <property type="match status" value="1"/>
</dbReference>
<evidence type="ECO:0000313" key="4">
    <source>
        <dbReference type="EMBL" id="KAF7428321.1"/>
    </source>
</evidence>
<evidence type="ECO:0000256" key="2">
    <source>
        <dbReference type="SAM" id="Phobius"/>
    </source>
</evidence>
<dbReference type="AlphaFoldDB" id="A0A8H6ZU43"/>
<dbReference type="PROSITE" id="PS50828">
    <property type="entry name" value="SMR"/>
    <property type="match status" value="1"/>
</dbReference>
<feature type="compositionally biased region" description="Acidic residues" evidence="1">
    <location>
        <begin position="240"/>
        <end position="249"/>
    </location>
</feature>
<keyword evidence="5" id="KW-1185">Reference proteome</keyword>
<sequence>MDDDLSALILGVGLRVLARLARFNLKITAFMIGVWEGFALYQTTAYKPNSFHAYAMQALRFAFDYYFFGKNYLLLGMMTLYLLVTWAATRALVESAIAEQIPPPREPHTRRPRTRPPRPTPLQTAVAPALPPRERVVQFQHIPPLPTRPRVYEEDHRVRDSETRNVEQVLTPQPQPTASLEDDDHISIHEVSPSGSEHYSSYSSTPPSVNDAAEPTTESAFEPTNESATEPPLPVQTSEPPEESEPIDDVPSENLALIANDAKIIDKLEYAHPSTSDVGPVNAMPTPPLTPSGDGRDDILSIQIPLLDLGRSPESIIVSESVQAMEDEVGEVVVAVYQANLVATSDVAPAVPSVNISKSIDQADATDIKPTDATPQPATDAASMLAEIESIVSTINPQSLQKKAENYRSQAQAEVQKRDELLQERLKALAKTQVREAFLLALEARRSQENAVSLHRKAERRYLLANNRGLPANTLDLHGLRVPEAIYRTKEAIRDIVLSGGGQDLKVIVGRGNHSPGSKPVLKPVIWQAMAKSGLKPSFDRNPGVLKIAIPVRTSTPVTPVLL</sequence>
<evidence type="ECO:0000313" key="5">
    <source>
        <dbReference type="Proteomes" id="UP000623687"/>
    </source>
</evidence>
<dbReference type="VEuPathDB" id="FungiDB:PC9H_007542"/>
<dbReference type="OrthoDB" id="3231855at2759"/>
<feature type="region of interest" description="Disordered" evidence="1">
    <location>
        <begin position="99"/>
        <end position="249"/>
    </location>
</feature>
<protein>
    <recommendedName>
        <fullName evidence="3">Smr domain-containing protein</fullName>
    </recommendedName>
</protein>
<evidence type="ECO:0000259" key="3">
    <source>
        <dbReference type="PROSITE" id="PS50828"/>
    </source>
</evidence>
<dbReference type="PANTHER" id="PTHR47417">
    <property type="entry name" value="SMR DOMAIN-CONTAINING PROTEIN YPL199C"/>
    <property type="match status" value="1"/>
</dbReference>
<reference evidence="4" key="1">
    <citation type="submission" date="2019-07" db="EMBL/GenBank/DDBJ databases">
        <authorList>
            <person name="Palmer J.M."/>
        </authorList>
    </citation>
    <scope>NUCLEOTIDE SEQUENCE</scope>
    <source>
        <strain evidence="4">PC9</strain>
    </source>
</reference>
<dbReference type="SUPFAM" id="SSF160443">
    <property type="entry name" value="SMR domain-like"/>
    <property type="match status" value="1"/>
</dbReference>
<gene>
    <name evidence="4" type="ORF">PC9H_007542</name>
</gene>
<dbReference type="InterPro" id="IPR053020">
    <property type="entry name" value="Smr_domain_protein"/>
</dbReference>
<name>A0A8H6ZU43_PLEOS</name>
<dbReference type="InterPro" id="IPR036063">
    <property type="entry name" value="Smr_dom_sf"/>
</dbReference>
<dbReference type="Gene3D" id="3.30.1370.110">
    <property type="match status" value="1"/>
</dbReference>
<feature type="compositionally biased region" description="Basic and acidic residues" evidence="1">
    <location>
        <begin position="150"/>
        <end position="165"/>
    </location>
</feature>
<keyword evidence="2" id="KW-0472">Membrane</keyword>
<feature type="compositionally biased region" description="Low complexity" evidence="1">
    <location>
        <begin position="192"/>
        <end position="208"/>
    </location>
</feature>
<accession>A0A8H6ZU43</accession>
<dbReference type="PANTHER" id="PTHR47417:SF1">
    <property type="entry name" value="SMR DOMAIN-CONTAINING PROTEIN YPL199C"/>
    <property type="match status" value="1"/>
</dbReference>
<keyword evidence="2" id="KW-0812">Transmembrane</keyword>
<feature type="domain" description="Smr" evidence="3">
    <location>
        <begin position="475"/>
        <end position="551"/>
    </location>
</feature>
<evidence type="ECO:0000256" key="1">
    <source>
        <dbReference type="SAM" id="MobiDB-lite"/>
    </source>
</evidence>
<organism evidence="4 5">
    <name type="scientific">Pleurotus ostreatus</name>
    <name type="common">Oyster mushroom</name>
    <name type="synonym">White-rot fungus</name>
    <dbReference type="NCBI Taxonomy" id="5322"/>
    <lineage>
        <taxon>Eukaryota</taxon>
        <taxon>Fungi</taxon>
        <taxon>Dikarya</taxon>
        <taxon>Basidiomycota</taxon>
        <taxon>Agaricomycotina</taxon>
        <taxon>Agaricomycetes</taxon>
        <taxon>Agaricomycetidae</taxon>
        <taxon>Agaricales</taxon>
        <taxon>Pleurotineae</taxon>
        <taxon>Pleurotaceae</taxon>
        <taxon>Pleurotus</taxon>
    </lineage>
</organism>
<proteinExistence type="predicted"/>
<dbReference type="EMBL" id="JACETU010000005">
    <property type="protein sequence ID" value="KAF7428321.1"/>
    <property type="molecule type" value="Genomic_DNA"/>
</dbReference>
<dbReference type="Proteomes" id="UP000623687">
    <property type="component" value="Unassembled WGS sequence"/>
</dbReference>
<comment type="caution">
    <text evidence="4">The sequence shown here is derived from an EMBL/GenBank/DDBJ whole genome shotgun (WGS) entry which is preliminary data.</text>
</comment>
<feature type="transmembrane region" description="Helical" evidence="2">
    <location>
        <begin position="72"/>
        <end position="93"/>
    </location>
</feature>
<feature type="compositionally biased region" description="Polar residues" evidence="1">
    <location>
        <begin position="166"/>
        <end position="178"/>
    </location>
</feature>